<dbReference type="Proteomes" id="UP000887565">
    <property type="component" value="Unplaced"/>
</dbReference>
<dbReference type="Gene3D" id="3.40.50.720">
    <property type="entry name" value="NAD(P)-binding Rossmann-like Domain"/>
    <property type="match status" value="1"/>
</dbReference>
<dbReference type="OMA" id="SIMAYAP"/>
<dbReference type="PRINTS" id="PR00081">
    <property type="entry name" value="GDHRDH"/>
</dbReference>
<sequence length="105" mass="11186">MSYCISKAAVDQFTKCLALEMAPYGIRVNAVNPGVIVTNLHKSGGMTDEQYDCFLERSKSTHALGRVGEVAEVAKAIGFLASADSSFTTGDLLRVDGGRGIMTPR</sequence>
<dbReference type="WBParaSite" id="nRc.2.0.1.t04357-RA">
    <property type="protein sequence ID" value="nRc.2.0.1.t04357-RA"/>
    <property type="gene ID" value="nRc.2.0.1.g04357"/>
</dbReference>
<dbReference type="InterPro" id="IPR002347">
    <property type="entry name" value="SDR_fam"/>
</dbReference>
<dbReference type="Pfam" id="PF13561">
    <property type="entry name" value="adh_short_C2"/>
    <property type="match status" value="1"/>
</dbReference>
<dbReference type="InterPro" id="IPR036291">
    <property type="entry name" value="NAD(P)-bd_dom_sf"/>
</dbReference>
<dbReference type="PANTHER" id="PTHR43975">
    <property type="entry name" value="ZGC:101858"/>
    <property type="match status" value="1"/>
</dbReference>
<name>A0A915HSK2_ROMCU</name>
<keyword evidence="1" id="KW-1185">Reference proteome</keyword>
<organism evidence="1 2">
    <name type="scientific">Romanomermis culicivorax</name>
    <name type="common">Nematode worm</name>
    <dbReference type="NCBI Taxonomy" id="13658"/>
    <lineage>
        <taxon>Eukaryota</taxon>
        <taxon>Metazoa</taxon>
        <taxon>Ecdysozoa</taxon>
        <taxon>Nematoda</taxon>
        <taxon>Enoplea</taxon>
        <taxon>Dorylaimia</taxon>
        <taxon>Mermithida</taxon>
        <taxon>Mermithoidea</taxon>
        <taxon>Mermithidae</taxon>
        <taxon>Romanomermis</taxon>
    </lineage>
</organism>
<reference evidence="2" key="1">
    <citation type="submission" date="2022-11" db="UniProtKB">
        <authorList>
            <consortium name="WormBaseParasite"/>
        </authorList>
    </citation>
    <scope>IDENTIFICATION</scope>
</reference>
<dbReference type="PANTHER" id="PTHR43975:SF2">
    <property type="entry name" value="EG:BACR7A4.14 PROTEIN-RELATED"/>
    <property type="match status" value="1"/>
</dbReference>
<evidence type="ECO:0000313" key="1">
    <source>
        <dbReference type="Proteomes" id="UP000887565"/>
    </source>
</evidence>
<proteinExistence type="predicted"/>
<protein>
    <submittedName>
        <fullName evidence="2">Uncharacterized protein</fullName>
    </submittedName>
</protein>
<dbReference type="AlphaFoldDB" id="A0A915HSK2"/>
<evidence type="ECO:0000313" key="2">
    <source>
        <dbReference type="WBParaSite" id="nRc.2.0.1.t04357-RA"/>
    </source>
</evidence>
<accession>A0A915HSK2</accession>
<dbReference type="SUPFAM" id="SSF51735">
    <property type="entry name" value="NAD(P)-binding Rossmann-fold domains"/>
    <property type="match status" value="1"/>
</dbReference>